<dbReference type="InterPro" id="IPR017850">
    <property type="entry name" value="Alkaline_phosphatase_core_sf"/>
</dbReference>
<proteinExistence type="predicted"/>
<protein>
    <submittedName>
        <fullName evidence="4">Arylsulfatase A-like enzyme</fullName>
    </submittedName>
</protein>
<dbReference type="InterPro" id="IPR000917">
    <property type="entry name" value="Sulfatase_N"/>
</dbReference>
<keyword evidence="1" id="KW-0479">Metal-binding</keyword>
<dbReference type="CDD" id="cd16153">
    <property type="entry name" value="sulfatase_like"/>
    <property type="match status" value="1"/>
</dbReference>
<dbReference type="PANTHER" id="PTHR45953:SF1">
    <property type="entry name" value="IDURONATE 2-SULFATASE"/>
    <property type="match status" value="1"/>
</dbReference>
<accession>A0ABX0UBL7</accession>
<dbReference type="RefSeq" id="WP_167185655.1">
    <property type="nucleotide sequence ID" value="NZ_JAASQL010000001.1"/>
</dbReference>
<organism evidence="4 5">
    <name type="scientific">Wenyingzhuangia heitensis</name>
    <dbReference type="NCBI Taxonomy" id="1487859"/>
    <lineage>
        <taxon>Bacteria</taxon>
        <taxon>Pseudomonadati</taxon>
        <taxon>Bacteroidota</taxon>
        <taxon>Flavobacteriia</taxon>
        <taxon>Flavobacteriales</taxon>
        <taxon>Flavobacteriaceae</taxon>
        <taxon>Wenyingzhuangia</taxon>
    </lineage>
</organism>
<dbReference type="Pfam" id="PF00884">
    <property type="entry name" value="Sulfatase"/>
    <property type="match status" value="1"/>
</dbReference>
<evidence type="ECO:0000256" key="1">
    <source>
        <dbReference type="ARBA" id="ARBA00022723"/>
    </source>
</evidence>
<dbReference type="EMBL" id="JAASQL010000001">
    <property type="protein sequence ID" value="NIJ44861.1"/>
    <property type="molecule type" value="Genomic_DNA"/>
</dbReference>
<dbReference type="SUPFAM" id="SSF53649">
    <property type="entry name" value="Alkaline phosphatase-like"/>
    <property type="match status" value="1"/>
</dbReference>
<feature type="domain" description="Sulfatase N-terminal" evidence="3">
    <location>
        <begin position="24"/>
        <end position="454"/>
    </location>
</feature>
<keyword evidence="5" id="KW-1185">Reference proteome</keyword>
<name>A0ABX0UBL7_9FLAO</name>
<comment type="caution">
    <text evidence="4">The sequence shown here is derived from an EMBL/GenBank/DDBJ whole genome shotgun (WGS) entry which is preliminary data.</text>
</comment>
<sequence>MKLKYILSILILCQASVIAQKKQPNILWIITDDQRADALQCYNRATTGKSKSSLGYVLSPNADKLADEGTMFVNAYNNSPMCAISRASMHLGRYPFRSGHYKFNSHQETDIGKPLVSQIMMKLGYGTAAFGKIHCNVSKTQAKKYDTDNQYDLAINFKGDLERNGLGDIFTSGAKQSFPDGVFQLDYKDETTIYPNGKKVKYITNDLHNPIPEKDKKLQAQVDKDFDILRVYTRPHSTLIIGGENPHKAGETVDGKIVQEFKNHLKNAGKKYKTLAGKTVSGLDSSKPALINLGFTWPHTPVLPPKKYKDMFKKKKYNLPEFDTEELSKFPPQLVLHYNECKADLLKDTEKLQAIRDYYAFCAYGDSLIGDAVASFKKYCKEQDEEYLIIYTVGDHGWHLGEQGVMSKFGPWKQSVQDAIIVVSSDKTKVPAGKVVTDIVEYVDFAPTILAAAGEDVHAKKYEYLDGYDLQEVIDHKMPKRAYALGEINVVNGHRGYMRNLDFAFSMRTRDHWDYFTAPNLNKDVTWALTCDRPKADMALYDLRVDPLERNNVADAKEYRALADWFRQKLGNIVLGDGRVEADWSKVNSYSVSNFAGGSDDKKLDIPANLIPTLN</sequence>
<reference evidence="4 5" key="1">
    <citation type="submission" date="2020-03" db="EMBL/GenBank/DDBJ databases">
        <title>Genomic Encyclopedia of Type Strains, Phase IV (KMG-IV): sequencing the most valuable type-strain genomes for metagenomic binning, comparative biology and taxonomic classification.</title>
        <authorList>
            <person name="Goeker M."/>
        </authorList>
    </citation>
    <scope>NUCLEOTIDE SEQUENCE [LARGE SCALE GENOMIC DNA]</scope>
    <source>
        <strain evidence="4 5">DSM 101599</strain>
    </source>
</reference>
<gene>
    <name evidence="4" type="ORF">FHR24_001300</name>
</gene>
<evidence type="ECO:0000313" key="4">
    <source>
        <dbReference type="EMBL" id="NIJ44861.1"/>
    </source>
</evidence>
<dbReference type="Gene3D" id="3.40.720.10">
    <property type="entry name" value="Alkaline Phosphatase, subunit A"/>
    <property type="match status" value="1"/>
</dbReference>
<dbReference type="Proteomes" id="UP000745859">
    <property type="component" value="Unassembled WGS sequence"/>
</dbReference>
<evidence type="ECO:0000313" key="5">
    <source>
        <dbReference type="Proteomes" id="UP000745859"/>
    </source>
</evidence>
<dbReference type="PANTHER" id="PTHR45953">
    <property type="entry name" value="IDURONATE 2-SULFATASE"/>
    <property type="match status" value="1"/>
</dbReference>
<evidence type="ECO:0000259" key="3">
    <source>
        <dbReference type="Pfam" id="PF00884"/>
    </source>
</evidence>
<evidence type="ECO:0000256" key="2">
    <source>
        <dbReference type="ARBA" id="ARBA00022801"/>
    </source>
</evidence>
<keyword evidence="2" id="KW-0378">Hydrolase</keyword>